<feature type="region of interest" description="Disordered" evidence="1">
    <location>
        <begin position="80"/>
        <end position="114"/>
    </location>
</feature>
<name>A0A9P6TBG0_9BASI</name>
<dbReference type="AlphaFoldDB" id="A0A9P6TBG0"/>
<keyword evidence="3" id="KW-1185">Reference proteome</keyword>
<evidence type="ECO:0000313" key="3">
    <source>
        <dbReference type="Proteomes" id="UP000886653"/>
    </source>
</evidence>
<protein>
    <submittedName>
        <fullName evidence="2">Uncharacterized protein</fullName>
    </submittedName>
</protein>
<evidence type="ECO:0000256" key="1">
    <source>
        <dbReference type="SAM" id="MobiDB-lite"/>
    </source>
</evidence>
<sequence length="129" mass="14651">MKVTPYELWNQQKPDISHIRTFGCATQILTQKPLRGGKFELMTRNGILLGFFNNNYNFKLLGLTINKIIISHDADEDDDILFPTNPSPTPPSMLQPIMDEQMMTPPPPPNLIPKVVEPWRSTCDCQAPD</sequence>
<reference evidence="2" key="1">
    <citation type="submission" date="2013-11" db="EMBL/GenBank/DDBJ databases">
        <title>Genome sequence of the fusiform rust pathogen reveals effectors for host alternation and coevolution with pine.</title>
        <authorList>
            <consortium name="DOE Joint Genome Institute"/>
            <person name="Smith K."/>
            <person name="Pendleton A."/>
            <person name="Kubisiak T."/>
            <person name="Anderson C."/>
            <person name="Salamov A."/>
            <person name="Aerts A."/>
            <person name="Riley R."/>
            <person name="Clum A."/>
            <person name="Lindquist E."/>
            <person name="Ence D."/>
            <person name="Campbell M."/>
            <person name="Kronenberg Z."/>
            <person name="Feau N."/>
            <person name="Dhillon B."/>
            <person name="Hamelin R."/>
            <person name="Burleigh J."/>
            <person name="Smith J."/>
            <person name="Yandell M."/>
            <person name="Nelson C."/>
            <person name="Grigoriev I."/>
            <person name="Davis J."/>
        </authorList>
    </citation>
    <scope>NUCLEOTIDE SEQUENCE</scope>
    <source>
        <strain evidence="2">G11</strain>
    </source>
</reference>
<accession>A0A9P6TBG0</accession>
<evidence type="ECO:0000313" key="2">
    <source>
        <dbReference type="EMBL" id="KAG0146227.1"/>
    </source>
</evidence>
<proteinExistence type="predicted"/>
<gene>
    <name evidence="2" type="ORF">CROQUDRAFT_92998</name>
</gene>
<dbReference type="EMBL" id="MU167264">
    <property type="protein sequence ID" value="KAG0146227.1"/>
    <property type="molecule type" value="Genomic_DNA"/>
</dbReference>
<dbReference type="OrthoDB" id="3243429at2759"/>
<comment type="caution">
    <text evidence="2">The sequence shown here is derived from an EMBL/GenBank/DDBJ whole genome shotgun (WGS) entry which is preliminary data.</text>
</comment>
<dbReference type="Proteomes" id="UP000886653">
    <property type="component" value="Unassembled WGS sequence"/>
</dbReference>
<organism evidence="2 3">
    <name type="scientific">Cronartium quercuum f. sp. fusiforme G11</name>
    <dbReference type="NCBI Taxonomy" id="708437"/>
    <lineage>
        <taxon>Eukaryota</taxon>
        <taxon>Fungi</taxon>
        <taxon>Dikarya</taxon>
        <taxon>Basidiomycota</taxon>
        <taxon>Pucciniomycotina</taxon>
        <taxon>Pucciniomycetes</taxon>
        <taxon>Pucciniales</taxon>
        <taxon>Coleosporiaceae</taxon>
        <taxon>Cronartium</taxon>
    </lineage>
</organism>